<dbReference type="KEGG" id="gai:IMCC3135_18595"/>
<evidence type="ECO:0000313" key="2">
    <source>
        <dbReference type="Proteomes" id="UP000250079"/>
    </source>
</evidence>
<organism evidence="1 2">
    <name type="scientific">Granulosicoccus antarcticus IMCC3135</name>
    <dbReference type="NCBI Taxonomy" id="1192854"/>
    <lineage>
        <taxon>Bacteria</taxon>
        <taxon>Pseudomonadati</taxon>
        <taxon>Pseudomonadota</taxon>
        <taxon>Gammaproteobacteria</taxon>
        <taxon>Chromatiales</taxon>
        <taxon>Granulosicoccaceae</taxon>
        <taxon>Granulosicoccus</taxon>
    </lineage>
</organism>
<proteinExistence type="predicted"/>
<dbReference type="Proteomes" id="UP000250079">
    <property type="component" value="Chromosome"/>
</dbReference>
<sequence length="58" mass="6779">MQNRHLANGFQHRHMARGTSRFIKQQFPTYNLWQLLLLANQLALHNLPIARGRADEPS</sequence>
<reference evidence="1 2" key="1">
    <citation type="submission" date="2016-12" db="EMBL/GenBank/DDBJ databases">
        <authorList>
            <person name="Song W.-J."/>
            <person name="Kurnit D.M."/>
        </authorList>
    </citation>
    <scope>NUCLEOTIDE SEQUENCE [LARGE SCALE GENOMIC DNA]</scope>
    <source>
        <strain evidence="1 2">IMCC3135</strain>
    </source>
</reference>
<gene>
    <name evidence="1" type="ORF">IMCC3135_18595</name>
</gene>
<name>A0A2Z2NVP6_9GAMM</name>
<dbReference type="EMBL" id="CP018632">
    <property type="protein sequence ID" value="ASJ73798.1"/>
    <property type="molecule type" value="Genomic_DNA"/>
</dbReference>
<protein>
    <submittedName>
        <fullName evidence="1">Uncharacterized protein</fullName>
    </submittedName>
</protein>
<accession>A0A2Z2NVP6</accession>
<keyword evidence="2" id="KW-1185">Reference proteome</keyword>
<dbReference type="AlphaFoldDB" id="A0A2Z2NVP6"/>
<evidence type="ECO:0000313" key="1">
    <source>
        <dbReference type="EMBL" id="ASJ73798.1"/>
    </source>
</evidence>